<reference evidence="1 2" key="1">
    <citation type="journal article" date="2011" name="J. Bacteriol.">
        <title>Genome sequence of the mercury-methylating and pleomorphic Desulfovibrio africanus Strain Walvis Bay.</title>
        <authorList>
            <person name="Brown S.D."/>
            <person name="Wall J.D."/>
            <person name="Kucken A.M."/>
            <person name="Gilmour C.C."/>
            <person name="Podar M."/>
            <person name="Brandt C.C."/>
            <person name="Teshima H."/>
            <person name="Detter J.C."/>
            <person name="Han C.S."/>
            <person name="Land M.L."/>
            <person name="Lucas S."/>
            <person name="Han J."/>
            <person name="Pennacchio L."/>
            <person name="Nolan M."/>
            <person name="Pitluck S."/>
            <person name="Woyke T."/>
            <person name="Goodwin L."/>
            <person name="Palumbo A.V."/>
            <person name="Elias D.A."/>
        </authorList>
    </citation>
    <scope>NUCLEOTIDE SEQUENCE [LARGE SCALE GENOMIC DNA]</scope>
    <source>
        <strain evidence="1 2">Walvis Bay</strain>
    </source>
</reference>
<protein>
    <submittedName>
        <fullName evidence="1">Uncharacterized protein</fullName>
    </submittedName>
</protein>
<evidence type="ECO:0000313" key="2">
    <source>
        <dbReference type="Proteomes" id="UP000007844"/>
    </source>
</evidence>
<dbReference type="KEGG" id="daf:Desaf_2540"/>
<evidence type="ECO:0000313" key="1">
    <source>
        <dbReference type="EMBL" id="EGJ50862.1"/>
    </source>
</evidence>
<keyword evidence="2" id="KW-1185">Reference proteome</keyword>
<organism evidence="1 2">
    <name type="scientific">Desulfocurvibacter africanus subsp. africanus str. Walvis Bay</name>
    <dbReference type="NCBI Taxonomy" id="690850"/>
    <lineage>
        <taxon>Bacteria</taxon>
        <taxon>Pseudomonadati</taxon>
        <taxon>Thermodesulfobacteriota</taxon>
        <taxon>Desulfovibrionia</taxon>
        <taxon>Desulfovibrionales</taxon>
        <taxon>Desulfovibrionaceae</taxon>
        <taxon>Desulfocurvibacter</taxon>
    </lineage>
</organism>
<gene>
    <name evidence="1" type="ORF">Desaf_2540</name>
</gene>
<proteinExistence type="predicted"/>
<dbReference type="EMBL" id="CP003221">
    <property type="protein sequence ID" value="EGJ50862.1"/>
    <property type="molecule type" value="Genomic_DNA"/>
</dbReference>
<accession>F3YZA6</accession>
<sequence length="42" mass="4082">MPTTGPCTPCPASAGAFGAHVLGVVLDCHELFTGGKGPQAQG</sequence>
<dbReference type="AlphaFoldDB" id="F3YZA6"/>
<dbReference type="Proteomes" id="UP000007844">
    <property type="component" value="Chromosome"/>
</dbReference>
<dbReference type="HOGENOM" id="CLU_3250406_0_0_7"/>
<name>F3YZA6_DESAF</name>